<dbReference type="Proteomes" id="UP000887574">
    <property type="component" value="Unplaced"/>
</dbReference>
<sequence>MFSYKEKFLPFNVNAHLDDNNQRLIYNFSCIFFIIIYSMNLYLQTTTFLFIISTFIQTAICLNCKCTQSSFKTPCEDGICQASACLMLDHPLSGRHYACSTSKLKEGECMEKMTKSGSTVVKGFPAFGLRFKYA</sequence>
<accession>A0A915EFA6</accession>
<keyword evidence="1" id="KW-1133">Transmembrane helix</keyword>
<proteinExistence type="predicted"/>
<evidence type="ECO:0000313" key="2">
    <source>
        <dbReference type="Proteomes" id="UP000887574"/>
    </source>
</evidence>
<keyword evidence="1" id="KW-0472">Membrane</keyword>
<keyword evidence="1" id="KW-0812">Transmembrane</keyword>
<dbReference type="WBParaSite" id="jg5268">
    <property type="protein sequence ID" value="jg5268"/>
    <property type="gene ID" value="jg5268"/>
</dbReference>
<keyword evidence="2" id="KW-1185">Reference proteome</keyword>
<evidence type="ECO:0000256" key="1">
    <source>
        <dbReference type="SAM" id="Phobius"/>
    </source>
</evidence>
<protein>
    <submittedName>
        <fullName evidence="3">Uncharacterized protein</fullName>
    </submittedName>
</protein>
<organism evidence="2 3">
    <name type="scientific">Ditylenchus dipsaci</name>
    <dbReference type="NCBI Taxonomy" id="166011"/>
    <lineage>
        <taxon>Eukaryota</taxon>
        <taxon>Metazoa</taxon>
        <taxon>Ecdysozoa</taxon>
        <taxon>Nematoda</taxon>
        <taxon>Chromadorea</taxon>
        <taxon>Rhabditida</taxon>
        <taxon>Tylenchina</taxon>
        <taxon>Tylenchomorpha</taxon>
        <taxon>Sphaerularioidea</taxon>
        <taxon>Anguinidae</taxon>
        <taxon>Anguininae</taxon>
        <taxon>Ditylenchus</taxon>
    </lineage>
</organism>
<dbReference type="AlphaFoldDB" id="A0A915EFA6"/>
<evidence type="ECO:0000313" key="3">
    <source>
        <dbReference type="WBParaSite" id="jg5268"/>
    </source>
</evidence>
<name>A0A915EFA6_9BILA</name>
<reference evidence="3" key="1">
    <citation type="submission" date="2022-11" db="UniProtKB">
        <authorList>
            <consortium name="WormBaseParasite"/>
        </authorList>
    </citation>
    <scope>IDENTIFICATION</scope>
</reference>
<feature type="transmembrane region" description="Helical" evidence="1">
    <location>
        <begin position="24"/>
        <end position="43"/>
    </location>
</feature>